<dbReference type="EMBL" id="CP080429">
    <property type="protein sequence ID" value="QYJ69018.1"/>
    <property type="molecule type" value="Genomic_DNA"/>
</dbReference>
<keyword evidence="3" id="KW-0732">Signal</keyword>
<feature type="domain" description="LysM" evidence="4">
    <location>
        <begin position="401"/>
        <end position="444"/>
    </location>
</feature>
<dbReference type="SUPFAM" id="SSF54106">
    <property type="entry name" value="LysM domain"/>
    <property type="match status" value="2"/>
</dbReference>
<dbReference type="PANTHER" id="PTHR33734">
    <property type="entry name" value="LYSM DOMAIN-CONTAINING GPI-ANCHORED PROTEIN 2"/>
    <property type="match status" value="1"/>
</dbReference>
<name>A0ABX8V835_9FLAO</name>
<dbReference type="RefSeq" id="WP_220641354.1">
    <property type="nucleotide sequence ID" value="NZ_CP080429.1"/>
</dbReference>
<dbReference type="PROSITE" id="PS51257">
    <property type="entry name" value="PROKAR_LIPOPROTEIN"/>
    <property type="match status" value="1"/>
</dbReference>
<evidence type="ECO:0000256" key="2">
    <source>
        <dbReference type="SAM" id="MobiDB-lite"/>
    </source>
</evidence>
<evidence type="ECO:0000256" key="3">
    <source>
        <dbReference type="SAM" id="SignalP"/>
    </source>
</evidence>
<dbReference type="InterPro" id="IPR036779">
    <property type="entry name" value="LysM_dom_sf"/>
</dbReference>
<dbReference type="Gene3D" id="3.10.350.10">
    <property type="entry name" value="LysM domain"/>
    <property type="match status" value="2"/>
</dbReference>
<dbReference type="CDD" id="cd16894">
    <property type="entry name" value="MltD-like"/>
    <property type="match status" value="1"/>
</dbReference>
<dbReference type="PANTHER" id="PTHR33734:SF22">
    <property type="entry name" value="MEMBRANE-BOUND LYTIC MUREIN TRANSGLYCOSYLASE D"/>
    <property type="match status" value="1"/>
</dbReference>
<dbReference type="Pfam" id="PF01476">
    <property type="entry name" value="LysM"/>
    <property type="match status" value="2"/>
</dbReference>
<dbReference type="CDD" id="cd00118">
    <property type="entry name" value="LysM"/>
    <property type="match status" value="2"/>
</dbReference>
<dbReference type="Proteomes" id="UP000825381">
    <property type="component" value="Chromosome"/>
</dbReference>
<dbReference type="SMART" id="SM00257">
    <property type="entry name" value="LysM"/>
    <property type="match status" value="2"/>
</dbReference>
<evidence type="ECO:0000313" key="6">
    <source>
        <dbReference type="Proteomes" id="UP000825381"/>
    </source>
</evidence>
<dbReference type="InterPro" id="IPR018392">
    <property type="entry name" value="LysM"/>
</dbReference>
<reference evidence="5 6" key="1">
    <citation type="submission" date="2021-07" db="EMBL/GenBank/DDBJ databases">
        <title>Flavobacterium WSW3-B6 sp.nov, isolated from seaweed.</title>
        <authorList>
            <person name="Muhammad N."/>
            <person name="Ho H."/>
            <person name="Lee Y.-J."/>
            <person name="Nguyen T."/>
            <person name="Ho J."/>
            <person name="Kim S.-G."/>
        </authorList>
    </citation>
    <scope>NUCLEOTIDE SEQUENCE [LARGE SCALE GENOMIC DNA]</scope>
    <source>
        <strain evidence="5 6">WSW3-B6</strain>
    </source>
</reference>
<dbReference type="Pfam" id="PF01464">
    <property type="entry name" value="SLT"/>
    <property type="match status" value="1"/>
</dbReference>
<dbReference type="InterPro" id="IPR008258">
    <property type="entry name" value="Transglycosylase_SLT_dom_1"/>
</dbReference>
<dbReference type="InterPro" id="IPR023346">
    <property type="entry name" value="Lysozyme-like_dom_sf"/>
</dbReference>
<dbReference type="PROSITE" id="PS00922">
    <property type="entry name" value="TRANSGLYCOSYLASE"/>
    <property type="match status" value="1"/>
</dbReference>
<sequence length="602" mass="67814">MKMKRMLLFVAGILSCTAFAQESAQAPISVPKAEVKLSYIDSLKATFTHNEALARIDSLWVKELTNDALFATMQEEIHNVNPDSVVVYPELSSEVLKQRLAAMDALSPFHIEYNASLENVIKSYLKNRKKTIERIMVLSEYYFPMFEEHLAKYDIPMELKYLAIVESALNPRAKSRVGASGLWQFMYPTGKQFKLEVNSYIDERYDPLKATEAACQYLSSLYRMFGDWDLVLASYNAGPGNVTKAMRRSGGKKNYWNIRRKLPRETRGYVPAFLATMYMFDYADAHGIKPAGKAPIAYAETDTVQVQRQMSFAQVSNLLDIPVAELQLLNPVYKLDVVPYSSTKPFYLRLPKNKIGLFTANEEGIYAYIDYEASQREQPIYDGNDAVVLLQNGKKKITTTKTYRVRSGDNLGAIAQKHGVSVAKLKRWNGIRGTMIRVGQRLKIYKTKIVAIPKKEKEAIAAAKKKEQKQQEVKPVTVEVATPKPEEAIAENTKAPIAEQTETVATTDEQNSEDTPAVVETPTEPEIAPTTEVAVAETPKQKRAEAANYEEERMYIVKKGDSLFSIAKKLPGVTVENLKNWNKNTIEGDNLQPGMELRVILN</sequence>
<proteinExistence type="inferred from homology"/>
<accession>A0ABX8V835</accession>
<gene>
    <name evidence="5" type="ORF">K1I41_03780</name>
</gene>
<evidence type="ECO:0000259" key="4">
    <source>
        <dbReference type="PROSITE" id="PS51782"/>
    </source>
</evidence>
<feature type="domain" description="LysM" evidence="4">
    <location>
        <begin position="553"/>
        <end position="599"/>
    </location>
</feature>
<feature type="signal peptide" evidence="3">
    <location>
        <begin position="1"/>
        <end position="20"/>
    </location>
</feature>
<keyword evidence="6" id="KW-1185">Reference proteome</keyword>
<feature type="chain" id="PRO_5046759607" evidence="3">
    <location>
        <begin position="21"/>
        <end position="602"/>
    </location>
</feature>
<dbReference type="PROSITE" id="PS51782">
    <property type="entry name" value="LYSM"/>
    <property type="match status" value="2"/>
</dbReference>
<evidence type="ECO:0000313" key="5">
    <source>
        <dbReference type="EMBL" id="QYJ69018.1"/>
    </source>
</evidence>
<organism evidence="5 6">
    <name type="scientific">Flavobacterium litorale</name>
    <dbReference type="NCBI Taxonomy" id="2856519"/>
    <lineage>
        <taxon>Bacteria</taxon>
        <taxon>Pseudomonadati</taxon>
        <taxon>Bacteroidota</taxon>
        <taxon>Flavobacteriia</taxon>
        <taxon>Flavobacteriales</taxon>
        <taxon>Flavobacteriaceae</taxon>
        <taxon>Flavobacterium</taxon>
    </lineage>
</organism>
<comment type="similarity">
    <text evidence="1">Belongs to the transglycosylase Slt family.</text>
</comment>
<dbReference type="InterPro" id="IPR000189">
    <property type="entry name" value="Transglyc_AS"/>
</dbReference>
<evidence type="ECO:0000256" key="1">
    <source>
        <dbReference type="ARBA" id="ARBA00007734"/>
    </source>
</evidence>
<dbReference type="SUPFAM" id="SSF53955">
    <property type="entry name" value="Lysozyme-like"/>
    <property type="match status" value="1"/>
</dbReference>
<protein>
    <submittedName>
        <fullName evidence="5">Transglycosylase SLT domain-containing protein</fullName>
    </submittedName>
</protein>
<dbReference type="Gene3D" id="1.10.530.10">
    <property type="match status" value="1"/>
</dbReference>
<feature type="region of interest" description="Disordered" evidence="2">
    <location>
        <begin position="503"/>
        <end position="522"/>
    </location>
</feature>